<gene>
    <name evidence="3" type="ORF">SAMN05216537_1124</name>
</gene>
<dbReference type="RefSeq" id="WP_103953075.1">
    <property type="nucleotide sequence ID" value="NZ_FNUL01000012.1"/>
</dbReference>
<evidence type="ECO:0000256" key="1">
    <source>
        <dbReference type="ARBA" id="ARBA00006611"/>
    </source>
</evidence>
<dbReference type="InterPro" id="IPR050921">
    <property type="entry name" value="T4SS_GSP_E_ATPase"/>
</dbReference>
<proteinExistence type="inferred from homology"/>
<sequence>MNDKKIYKKIRVLKINNLDRLKKIENAHRREFDAEFISYALSTSFEEIALKIKPDKYGEWKTNLYYAITEHSPSQGIYKICKKAVDYLESKYNNDEIDILSISSRIEDDKLYLMTLVRDYIPNDDFRRFVGFFDFIGEKPIQKQVTIQSRPGKLIIPDEIKNFKYTQEQTEIHNEKVNRQNQAYLNASKEKPFLNAIDEYEPTNLAKPEDSIDLVYDLKSNEKELNLITPYEQFKAIYEEILIRLSNGTDKYQYFSVLKGDMNKDSFMAYIESIVDNEYIRTGRLKREDKAILLDKLNTALFKLYIIQPMIDDPNVTDIKITGPDSIRCRVKGKAYISNITFIDDADLKRFIESLAVRNNISLNVPAQTFTDNGDKDYVLRFSFTSEYVNSVDYSYIHIRKVSRKKLLGKDLIKAGMMDKKVQDYLLDCAKHSRGVVFAGPPGSGKTVALNWFLEEGYEQSAEILVIQENDELFAYRKGVMFEHVVNYAEDDKEPVTLEDLGRLALVAGANVFIIGEAKGPEICSAITLSNSGCRTAITIHSPSSTETIDKMADLAQRGYASDYDQAKRMLKSFQTIVYMKDFAVQEISEITGYNEKTKDMEYRYIYRKEDK</sequence>
<evidence type="ECO:0000259" key="2">
    <source>
        <dbReference type="Pfam" id="PF00437"/>
    </source>
</evidence>
<comment type="similarity">
    <text evidence="1">Belongs to the GSP E family.</text>
</comment>
<reference evidence="3 4" key="1">
    <citation type="submission" date="2016-10" db="EMBL/GenBank/DDBJ databases">
        <authorList>
            <person name="de Groot N.N."/>
        </authorList>
    </citation>
    <scope>NUCLEOTIDE SEQUENCE [LARGE SCALE GENOMIC DNA]</scope>
    <source>
        <strain evidence="3 4">D15d</strain>
    </source>
</reference>
<name>A0A1H5VPS2_9FIRM</name>
<dbReference type="Gene3D" id="3.40.50.300">
    <property type="entry name" value="P-loop containing nucleotide triphosphate hydrolases"/>
    <property type="match status" value="1"/>
</dbReference>
<dbReference type="InterPro" id="IPR027417">
    <property type="entry name" value="P-loop_NTPase"/>
</dbReference>
<evidence type="ECO:0000313" key="4">
    <source>
        <dbReference type="Proteomes" id="UP000236726"/>
    </source>
</evidence>
<dbReference type="Proteomes" id="UP000236726">
    <property type="component" value="Unassembled WGS sequence"/>
</dbReference>
<dbReference type="AlphaFoldDB" id="A0A1H5VPS2"/>
<dbReference type="GO" id="GO:0016887">
    <property type="term" value="F:ATP hydrolysis activity"/>
    <property type="evidence" value="ECO:0007669"/>
    <property type="project" value="InterPro"/>
</dbReference>
<dbReference type="InterPro" id="IPR001482">
    <property type="entry name" value="T2SS/T4SS_dom"/>
</dbReference>
<accession>A0A1H5VPS2</accession>
<dbReference type="Gene3D" id="3.30.450.380">
    <property type="match status" value="1"/>
</dbReference>
<evidence type="ECO:0000313" key="3">
    <source>
        <dbReference type="EMBL" id="SEF88938.1"/>
    </source>
</evidence>
<dbReference type="EMBL" id="FNUL01000012">
    <property type="protein sequence ID" value="SEF88938.1"/>
    <property type="molecule type" value="Genomic_DNA"/>
</dbReference>
<dbReference type="PANTHER" id="PTHR30486:SF6">
    <property type="entry name" value="TYPE IV PILUS RETRACTATION ATPASE PILT"/>
    <property type="match status" value="1"/>
</dbReference>
<protein>
    <submittedName>
        <fullName evidence="3">Pilus assembly protein, ATPase of CpaF family</fullName>
    </submittedName>
</protein>
<organism evidence="3 4">
    <name type="scientific">Lachnospira multipara</name>
    <dbReference type="NCBI Taxonomy" id="28051"/>
    <lineage>
        <taxon>Bacteria</taxon>
        <taxon>Bacillati</taxon>
        <taxon>Bacillota</taxon>
        <taxon>Clostridia</taxon>
        <taxon>Lachnospirales</taxon>
        <taxon>Lachnospiraceae</taxon>
        <taxon>Lachnospira</taxon>
    </lineage>
</organism>
<feature type="domain" description="Bacterial type II secretion system protein E" evidence="2">
    <location>
        <begin position="395"/>
        <end position="558"/>
    </location>
</feature>
<dbReference type="Pfam" id="PF00437">
    <property type="entry name" value="T2SSE"/>
    <property type="match status" value="1"/>
</dbReference>
<keyword evidence="4" id="KW-1185">Reference proteome</keyword>
<dbReference type="SUPFAM" id="SSF52540">
    <property type="entry name" value="P-loop containing nucleoside triphosphate hydrolases"/>
    <property type="match status" value="1"/>
</dbReference>
<dbReference type="PANTHER" id="PTHR30486">
    <property type="entry name" value="TWITCHING MOTILITY PROTEIN PILT"/>
    <property type="match status" value="1"/>
</dbReference>